<evidence type="ECO:0000313" key="3">
    <source>
        <dbReference type="Proteomes" id="UP000269721"/>
    </source>
</evidence>
<dbReference type="EMBL" id="KZ998131">
    <property type="protein sequence ID" value="RKO86515.1"/>
    <property type="molecule type" value="Genomic_DNA"/>
</dbReference>
<accession>A0A4P9W5E0</accession>
<keyword evidence="1" id="KW-1133">Transmembrane helix</keyword>
<feature type="transmembrane region" description="Helical" evidence="1">
    <location>
        <begin position="51"/>
        <end position="69"/>
    </location>
</feature>
<feature type="transmembrane region" description="Helical" evidence="1">
    <location>
        <begin position="7"/>
        <end position="25"/>
    </location>
</feature>
<evidence type="ECO:0000256" key="1">
    <source>
        <dbReference type="SAM" id="Phobius"/>
    </source>
</evidence>
<reference evidence="3" key="1">
    <citation type="journal article" date="2018" name="Nat. Microbiol.">
        <title>Leveraging single-cell genomics to expand the fungal tree of life.</title>
        <authorList>
            <person name="Ahrendt S.R."/>
            <person name="Quandt C.A."/>
            <person name="Ciobanu D."/>
            <person name="Clum A."/>
            <person name="Salamov A."/>
            <person name="Andreopoulos B."/>
            <person name="Cheng J.F."/>
            <person name="Woyke T."/>
            <person name="Pelin A."/>
            <person name="Henrissat B."/>
            <person name="Reynolds N.K."/>
            <person name="Benny G.L."/>
            <person name="Smith M.E."/>
            <person name="James T.Y."/>
            <person name="Grigoriev I.V."/>
        </authorList>
    </citation>
    <scope>NUCLEOTIDE SEQUENCE [LARGE SCALE GENOMIC DNA]</scope>
</reference>
<name>A0A4P9W5E0_9FUNG</name>
<protein>
    <submittedName>
        <fullName evidence="2">Uncharacterized protein</fullName>
    </submittedName>
</protein>
<keyword evidence="1" id="KW-0812">Transmembrane</keyword>
<proteinExistence type="predicted"/>
<keyword evidence="3" id="KW-1185">Reference proteome</keyword>
<keyword evidence="1" id="KW-0472">Membrane</keyword>
<gene>
    <name evidence="2" type="ORF">BDK51DRAFT_38630</name>
</gene>
<sequence>MTSTTTTWVFCIKLTIVVAGAWGWGPASSRQQELEMQTSRPPLSPPSPSRLFIMLFTAVGGAGLLLAGVRWKDTVMGAGGLSENEVPPAPTADLSHASHAIACDSNCCGSG</sequence>
<dbReference type="AlphaFoldDB" id="A0A4P9W5E0"/>
<dbReference type="Proteomes" id="UP000269721">
    <property type="component" value="Unassembled WGS sequence"/>
</dbReference>
<organism evidence="2 3">
    <name type="scientific">Blyttiomyces helicus</name>
    <dbReference type="NCBI Taxonomy" id="388810"/>
    <lineage>
        <taxon>Eukaryota</taxon>
        <taxon>Fungi</taxon>
        <taxon>Fungi incertae sedis</taxon>
        <taxon>Chytridiomycota</taxon>
        <taxon>Chytridiomycota incertae sedis</taxon>
        <taxon>Chytridiomycetes</taxon>
        <taxon>Chytridiomycetes incertae sedis</taxon>
        <taxon>Blyttiomyces</taxon>
    </lineage>
</organism>
<evidence type="ECO:0000313" key="2">
    <source>
        <dbReference type="EMBL" id="RKO86515.1"/>
    </source>
</evidence>